<gene>
    <name evidence="1" type="ORF">SEVIR_2G017701v2</name>
</gene>
<proteinExistence type="predicted"/>
<name>A0A4U6VNA0_SETVI</name>
<accession>A0A4U6VNA0</accession>
<evidence type="ECO:0000313" key="2">
    <source>
        <dbReference type="Proteomes" id="UP000298652"/>
    </source>
</evidence>
<dbReference type="EMBL" id="CM016553">
    <property type="protein sequence ID" value="TKW30174.1"/>
    <property type="molecule type" value="Genomic_DNA"/>
</dbReference>
<organism evidence="1 2">
    <name type="scientific">Setaria viridis</name>
    <name type="common">Green bristlegrass</name>
    <name type="synonym">Setaria italica subsp. viridis</name>
    <dbReference type="NCBI Taxonomy" id="4556"/>
    <lineage>
        <taxon>Eukaryota</taxon>
        <taxon>Viridiplantae</taxon>
        <taxon>Streptophyta</taxon>
        <taxon>Embryophyta</taxon>
        <taxon>Tracheophyta</taxon>
        <taxon>Spermatophyta</taxon>
        <taxon>Magnoliopsida</taxon>
        <taxon>Liliopsida</taxon>
        <taxon>Poales</taxon>
        <taxon>Poaceae</taxon>
        <taxon>PACMAD clade</taxon>
        <taxon>Panicoideae</taxon>
        <taxon>Panicodae</taxon>
        <taxon>Paniceae</taxon>
        <taxon>Cenchrinae</taxon>
        <taxon>Setaria</taxon>
    </lineage>
</organism>
<dbReference type="AlphaFoldDB" id="A0A4U6VNA0"/>
<sequence>MNLVREALGEFLGYLRWLLAIGYFTNFQHFRPRVLYVRRVPHREYARGDRKFYSKEPIIAVVFTHVYYTCVRFRMMIHAKGGMVRFQRAYHHGCSPMFMIRAHDSASRVCEGLYGPIQRGLFPRLLRCPCSVKRMGAISIVNGNEWGCFRECWHERFMWYCVFLQVH</sequence>
<dbReference type="Gramene" id="TKW30174">
    <property type="protein sequence ID" value="TKW30174"/>
    <property type="gene ID" value="SEVIR_2G017701v2"/>
</dbReference>
<dbReference type="Proteomes" id="UP000298652">
    <property type="component" value="Chromosome 2"/>
</dbReference>
<evidence type="ECO:0000313" key="1">
    <source>
        <dbReference type="EMBL" id="TKW30174.1"/>
    </source>
</evidence>
<protein>
    <submittedName>
        <fullName evidence="1">Uncharacterized protein</fullName>
    </submittedName>
</protein>
<reference evidence="1" key="1">
    <citation type="submission" date="2019-03" db="EMBL/GenBank/DDBJ databases">
        <title>WGS assembly of Setaria viridis.</title>
        <authorList>
            <person name="Huang P."/>
            <person name="Jenkins J."/>
            <person name="Grimwood J."/>
            <person name="Barry K."/>
            <person name="Healey A."/>
            <person name="Mamidi S."/>
            <person name="Sreedasyam A."/>
            <person name="Shu S."/>
            <person name="Feldman M."/>
            <person name="Wu J."/>
            <person name="Yu Y."/>
            <person name="Chen C."/>
            <person name="Johnson J."/>
            <person name="Rokhsar D."/>
            <person name="Baxter I."/>
            <person name="Schmutz J."/>
            <person name="Brutnell T."/>
            <person name="Kellogg E."/>
        </authorList>
    </citation>
    <scope>NUCLEOTIDE SEQUENCE [LARGE SCALE GENOMIC DNA]</scope>
</reference>
<keyword evidence="2" id="KW-1185">Reference proteome</keyword>